<evidence type="ECO:0000313" key="1">
    <source>
        <dbReference type="EMBL" id="SCU83811.1"/>
    </source>
</evidence>
<dbReference type="EMBL" id="FMSH01000364">
    <property type="protein sequence ID" value="SCU83811.1"/>
    <property type="molecule type" value="Genomic_DNA"/>
</dbReference>
<accession>A0A1K0ILJ2</accession>
<reference evidence="1" key="1">
    <citation type="submission" date="2016-09" db="EMBL/GenBank/DDBJ databases">
        <authorList>
            <person name="Capua I."/>
            <person name="De Benedictis P."/>
            <person name="Joannis T."/>
            <person name="Lombin L.H."/>
            <person name="Cattoli G."/>
        </authorList>
    </citation>
    <scope>NUCLEOTIDE SEQUENCE</scope>
    <source>
        <strain evidence="1">B9</strain>
    </source>
</reference>
<proteinExistence type="predicted"/>
<dbReference type="AlphaFoldDB" id="A0A1K0ILJ2"/>
<organism evidence="1">
    <name type="scientific">Cupriavidus necator</name>
    <name type="common">Alcaligenes eutrophus</name>
    <name type="synonym">Ralstonia eutropha</name>
    <dbReference type="NCBI Taxonomy" id="106590"/>
    <lineage>
        <taxon>Bacteria</taxon>
        <taxon>Pseudomonadati</taxon>
        <taxon>Pseudomonadota</taxon>
        <taxon>Betaproteobacteria</taxon>
        <taxon>Burkholderiales</taxon>
        <taxon>Burkholderiaceae</taxon>
        <taxon>Cupriavidus</taxon>
    </lineage>
</organism>
<sequence>MQHSWEAKPTKCARVCCMQGQFLVTTATSSARPFVYSPKGLSTNQSTKSLTFDDVCHVIDSAD</sequence>
<gene>
    <name evidence="1" type="ORF">CNECB9_4260012</name>
</gene>
<name>A0A1K0ILJ2_CUPNE</name>
<protein>
    <submittedName>
        <fullName evidence="1">Uncharacterized protein</fullName>
    </submittedName>
</protein>